<gene>
    <name evidence="1" type="ORF">VNO78_00949</name>
</gene>
<evidence type="ECO:0000313" key="1">
    <source>
        <dbReference type="EMBL" id="KAK7410280.1"/>
    </source>
</evidence>
<keyword evidence="2" id="KW-1185">Reference proteome</keyword>
<name>A0AAN9XU26_PSOTE</name>
<sequence>MLPYTEMILISRDKIFSVATSHRELDVEMNELSMENQEQSSLVGYQEVVGSYECHRRKVEVWQEVHRRSVDESELSRGCRRNNAIQVSSSSSLYPKQRVLLTHSSLHAVIQRDSHIEVLADPTTVWDTMKEIRVVGFNQDERYIEELKQMEGRNERTIIKLNKDFLYFLLEYERVWRHG</sequence>
<comment type="caution">
    <text evidence="1">The sequence shown here is derived from an EMBL/GenBank/DDBJ whole genome shotgun (WGS) entry which is preliminary data.</text>
</comment>
<accession>A0AAN9XU26</accession>
<dbReference type="Proteomes" id="UP001386955">
    <property type="component" value="Unassembled WGS sequence"/>
</dbReference>
<organism evidence="1 2">
    <name type="scientific">Psophocarpus tetragonolobus</name>
    <name type="common">Winged bean</name>
    <name type="synonym">Dolichos tetragonolobus</name>
    <dbReference type="NCBI Taxonomy" id="3891"/>
    <lineage>
        <taxon>Eukaryota</taxon>
        <taxon>Viridiplantae</taxon>
        <taxon>Streptophyta</taxon>
        <taxon>Embryophyta</taxon>
        <taxon>Tracheophyta</taxon>
        <taxon>Spermatophyta</taxon>
        <taxon>Magnoliopsida</taxon>
        <taxon>eudicotyledons</taxon>
        <taxon>Gunneridae</taxon>
        <taxon>Pentapetalae</taxon>
        <taxon>rosids</taxon>
        <taxon>fabids</taxon>
        <taxon>Fabales</taxon>
        <taxon>Fabaceae</taxon>
        <taxon>Papilionoideae</taxon>
        <taxon>50 kb inversion clade</taxon>
        <taxon>NPAAA clade</taxon>
        <taxon>indigoferoid/millettioid clade</taxon>
        <taxon>Phaseoleae</taxon>
        <taxon>Psophocarpus</taxon>
    </lineage>
</organism>
<dbReference type="EMBL" id="JAYMYS010000001">
    <property type="protein sequence ID" value="KAK7410280.1"/>
    <property type="molecule type" value="Genomic_DNA"/>
</dbReference>
<protein>
    <submittedName>
        <fullName evidence="1">Uncharacterized protein</fullName>
    </submittedName>
</protein>
<dbReference type="AlphaFoldDB" id="A0AAN9XU26"/>
<reference evidence="1 2" key="1">
    <citation type="submission" date="2024-01" db="EMBL/GenBank/DDBJ databases">
        <title>The genomes of 5 underutilized Papilionoideae crops provide insights into root nodulation and disease resistanc.</title>
        <authorList>
            <person name="Jiang F."/>
        </authorList>
    </citation>
    <scope>NUCLEOTIDE SEQUENCE [LARGE SCALE GENOMIC DNA]</scope>
    <source>
        <strain evidence="1">DUOXIRENSHENG_FW03</strain>
        <tissue evidence="1">Leaves</tissue>
    </source>
</reference>
<proteinExistence type="predicted"/>
<evidence type="ECO:0000313" key="2">
    <source>
        <dbReference type="Proteomes" id="UP001386955"/>
    </source>
</evidence>